<comment type="pathway">
    <text evidence="3">Isoprenoid biosynthesis; farnesyl diphosphate biosynthesis; farnesyl diphosphate from geranyl diphosphate and isopentenyl diphosphate: step 1/1.</text>
</comment>
<evidence type="ECO:0000256" key="9">
    <source>
        <dbReference type="ARBA" id="ARBA00032448"/>
    </source>
</evidence>
<keyword evidence="6" id="KW-0460">Magnesium</keyword>
<keyword evidence="17" id="KW-1185">Reference proteome</keyword>
<evidence type="ECO:0000256" key="15">
    <source>
        <dbReference type="SAM" id="SignalP"/>
    </source>
</evidence>
<evidence type="ECO:0000256" key="6">
    <source>
        <dbReference type="ARBA" id="ARBA00022842"/>
    </source>
</evidence>
<comment type="pathway">
    <text evidence="2">Isoprenoid biosynthesis; geranyl diphosphate biosynthesis; geranyl diphosphate from dimethylallyl diphosphate and isopentenyl diphosphate: step 1/1.</text>
</comment>
<evidence type="ECO:0000256" key="1">
    <source>
        <dbReference type="ARBA" id="ARBA00001946"/>
    </source>
</evidence>
<evidence type="ECO:0000256" key="8">
    <source>
        <dbReference type="ARBA" id="ARBA00032424"/>
    </source>
</evidence>
<name>A0ABQ8LXM8_LABRO</name>
<gene>
    <name evidence="16" type="ORF">H4Q32_017797</name>
</gene>
<sequence length="370" mass="42076">MSNVCLFLIYVSVITLYLCARPCQGDSRCSKGVQQKGKMLSDAQLFDLEFEKLVSELTEQDFTDPVLTDALNRLKEVLRYNAPGGKRNRGLSVIGSLRELVSPSELPPDEVHRALLVGWCIELLQAFFLVADDIMDASLTRRGQPCWYKKEGIGLDAINDSFLLEGAIYRLLRRHCRGQPYYVHLLELFMETSFQTELGQALDLMTAPPHKVQSHCEIQDCILFLLSPCGCSHAGIENETEHNNAKTILLEMGEFFQIQDDYLDCYGDPAVTGKIGTDIQDNKCSWLVVSALGIMTSEQRAELEACYGRSDAESVERVKALYDTLEMPIRYHQHEEESYRRLQKLIQLHANNLPHAVFLNFAKKIYKRNK</sequence>
<dbReference type="SUPFAM" id="SSF48576">
    <property type="entry name" value="Terpenoid synthases"/>
    <property type="match status" value="1"/>
</dbReference>
<dbReference type="InterPro" id="IPR039702">
    <property type="entry name" value="FPS1-like"/>
</dbReference>
<evidence type="ECO:0000256" key="12">
    <source>
        <dbReference type="ARBA" id="ARBA00049291"/>
    </source>
</evidence>
<dbReference type="Pfam" id="PF00348">
    <property type="entry name" value="polyprenyl_synt"/>
    <property type="match status" value="1"/>
</dbReference>
<evidence type="ECO:0000256" key="13">
    <source>
        <dbReference type="ARBA" id="ARBA00049399"/>
    </source>
</evidence>
<dbReference type="CDD" id="cd00685">
    <property type="entry name" value="Trans_IPPS_HT"/>
    <property type="match status" value="1"/>
</dbReference>
<evidence type="ECO:0000256" key="2">
    <source>
        <dbReference type="ARBA" id="ARBA00004932"/>
    </source>
</evidence>
<evidence type="ECO:0000256" key="7">
    <source>
        <dbReference type="ARBA" id="ARBA00032380"/>
    </source>
</evidence>
<comment type="similarity">
    <text evidence="14">Belongs to the FPP/GGPP synthase family.</text>
</comment>
<comment type="catalytic activity">
    <reaction evidence="12">
        <text>isopentenyl diphosphate + dimethylallyl diphosphate = (2E)-geranyl diphosphate + diphosphate</text>
        <dbReference type="Rhea" id="RHEA:22408"/>
        <dbReference type="ChEBI" id="CHEBI:33019"/>
        <dbReference type="ChEBI" id="CHEBI:57623"/>
        <dbReference type="ChEBI" id="CHEBI:58057"/>
        <dbReference type="ChEBI" id="CHEBI:128769"/>
        <dbReference type="EC" id="2.5.1.1"/>
    </reaction>
</comment>
<organism evidence="16 17">
    <name type="scientific">Labeo rohita</name>
    <name type="common">Indian major carp</name>
    <name type="synonym">Cyprinus rohita</name>
    <dbReference type="NCBI Taxonomy" id="84645"/>
    <lineage>
        <taxon>Eukaryota</taxon>
        <taxon>Metazoa</taxon>
        <taxon>Chordata</taxon>
        <taxon>Craniata</taxon>
        <taxon>Vertebrata</taxon>
        <taxon>Euteleostomi</taxon>
        <taxon>Actinopterygii</taxon>
        <taxon>Neopterygii</taxon>
        <taxon>Teleostei</taxon>
        <taxon>Ostariophysi</taxon>
        <taxon>Cypriniformes</taxon>
        <taxon>Cyprinidae</taxon>
        <taxon>Labeoninae</taxon>
        <taxon>Labeonini</taxon>
        <taxon>Labeo</taxon>
    </lineage>
</organism>
<dbReference type="EMBL" id="JACTAM010000016">
    <property type="protein sequence ID" value="KAI2655405.1"/>
    <property type="molecule type" value="Genomic_DNA"/>
</dbReference>
<proteinExistence type="inferred from homology"/>
<evidence type="ECO:0000256" key="11">
    <source>
        <dbReference type="ARBA" id="ARBA00034546"/>
    </source>
</evidence>
<protein>
    <recommendedName>
        <fullName evidence="11">Farnesyl pyrophosphate synthase</fullName>
    </recommendedName>
    <alternativeName>
        <fullName evidence="10">(2E,6E)-farnesyl diphosphate synthase</fullName>
    </alternativeName>
    <alternativeName>
        <fullName evidence="9">Dimethylallyltranstransferase</fullName>
    </alternativeName>
    <alternativeName>
        <fullName evidence="8">Farnesyl diphosphate synthase</fullName>
    </alternativeName>
    <alternativeName>
        <fullName evidence="7">Geranyltranstransferase</fullName>
    </alternativeName>
</protein>
<evidence type="ECO:0000256" key="10">
    <source>
        <dbReference type="ARBA" id="ARBA00032873"/>
    </source>
</evidence>
<keyword evidence="4 14" id="KW-0808">Transferase</keyword>
<comment type="catalytic activity">
    <reaction evidence="13">
        <text>isopentenyl diphosphate + (2E)-geranyl diphosphate = (2E,6E)-farnesyl diphosphate + diphosphate</text>
        <dbReference type="Rhea" id="RHEA:19361"/>
        <dbReference type="ChEBI" id="CHEBI:33019"/>
        <dbReference type="ChEBI" id="CHEBI:58057"/>
        <dbReference type="ChEBI" id="CHEBI:128769"/>
        <dbReference type="ChEBI" id="CHEBI:175763"/>
        <dbReference type="EC" id="2.5.1.10"/>
    </reaction>
</comment>
<dbReference type="Proteomes" id="UP000830375">
    <property type="component" value="Unassembled WGS sequence"/>
</dbReference>
<comment type="cofactor">
    <cofactor evidence="1">
        <name>Mg(2+)</name>
        <dbReference type="ChEBI" id="CHEBI:18420"/>
    </cofactor>
</comment>
<comment type="caution">
    <text evidence="16">The sequence shown here is derived from an EMBL/GenBank/DDBJ whole genome shotgun (WGS) entry which is preliminary data.</text>
</comment>
<evidence type="ECO:0000256" key="3">
    <source>
        <dbReference type="ARBA" id="ARBA00005035"/>
    </source>
</evidence>
<dbReference type="Gene3D" id="1.10.600.10">
    <property type="entry name" value="Farnesyl Diphosphate Synthase"/>
    <property type="match status" value="2"/>
</dbReference>
<dbReference type="InterPro" id="IPR008949">
    <property type="entry name" value="Isoprenoid_synthase_dom_sf"/>
</dbReference>
<feature type="chain" id="PRO_5047047406" description="Farnesyl pyrophosphate synthase" evidence="15">
    <location>
        <begin position="26"/>
        <end position="370"/>
    </location>
</feature>
<evidence type="ECO:0000256" key="14">
    <source>
        <dbReference type="RuleBase" id="RU004466"/>
    </source>
</evidence>
<dbReference type="InterPro" id="IPR000092">
    <property type="entry name" value="Polyprenyl_synt"/>
</dbReference>
<keyword evidence="15" id="KW-0732">Signal</keyword>
<reference evidence="16 17" key="1">
    <citation type="submission" date="2022-01" db="EMBL/GenBank/DDBJ databases">
        <title>A high-quality chromosome-level genome assembly of rohu carp, Labeo rohita.</title>
        <authorList>
            <person name="Arick M.A. II"/>
            <person name="Hsu C.-Y."/>
            <person name="Magbanua Z."/>
            <person name="Pechanova O."/>
            <person name="Grover C."/>
            <person name="Miller E."/>
            <person name="Thrash A."/>
            <person name="Ezzel L."/>
            <person name="Alam S."/>
            <person name="Benzie J."/>
            <person name="Hamilton M."/>
            <person name="Karsi A."/>
            <person name="Lawrence M.L."/>
            <person name="Peterson D.G."/>
        </authorList>
    </citation>
    <scope>NUCLEOTIDE SEQUENCE [LARGE SCALE GENOMIC DNA]</scope>
    <source>
        <strain evidence="17">BAU-BD-2019</strain>
        <tissue evidence="16">Blood</tissue>
    </source>
</reference>
<dbReference type="PANTHER" id="PTHR11525:SF0">
    <property type="entry name" value="FARNESYL PYROPHOSPHATE SYNTHASE"/>
    <property type="match status" value="1"/>
</dbReference>
<keyword evidence="5" id="KW-0479">Metal-binding</keyword>
<accession>A0ABQ8LXM8</accession>
<evidence type="ECO:0000313" key="17">
    <source>
        <dbReference type="Proteomes" id="UP000830375"/>
    </source>
</evidence>
<evidence type="ECO:0000256" key="5">
    <source>
        <dbReference type="ARBA" id="ARBA00022723"/>
    </source>
</evidence>
<dbReference type="SFLD" id="SFLDS00005">
    <property type="entry name" value="Isoprenoid_Synthase_Type_I"/>
    <property type="match status" value="1"/>
</dbReference>
<dbReference type="PANTHER" id="PTHR11525">
    <property type="entry name" value="FARNESYL-PYROPHOSPHATE SYNTHETASE"/>
    <property type="match status" value="1"/>
</dbReference>
<evidence type="ECO:0000313" key="16">
    <source>
        <dbReference type="EMBL" id="KAI2655405.1"/>
    </source>
</evidence>
<dbReference type="InterPro" id="IPR033749">
    <property type="entry name" value="Polyprenyl_synt_CS"/>
</dbReference>
<evidence type="ECO:0000256" key="4">
    <source>
        <dbReference type="ARBA" id="ARBA00022679"/>
    </source>
</evidence>
<dbReference type="PROSITE" id="PS00444">
    <property type="entry name" value="POLYPRENYL_SYNTHASE_2"/>
    <property type="match status" value="1"/>
</dbReference>
<dbReference type="PROSITE" id="PS00723">
    <property type="entry name" value="POLYPRENYL_SYNTHASE_1"/>
    <property type="match status" value="1"/>
</dbReference>
<feature type="signal peptide" evidence="15">
    <location>
        <begin position="1"/>
        <end position="25"/>
    </location>
</feature>